<dbReference type="GO" id="GO:0003677">
    <property type="term" value="F:DNA binding"/>
    <property type="evidence" value="ECO:0007669"/>
    <property type="project" value="TreeGrafter"/>
</dbReference>
<dbReference type="InterPro" id="IPR006906">
    <property type="entry name" value="Timeless_N"/>
</dbReference>
<dbReference type="Proteomes" id="UP001190700">
    <property type="component" value="Unassembled WGS sequence"/>
</dbReference>
<keyword evidence="2" id="KW-0539">Nucleus</keyword>
<evidence type="ECO:0000256" key="3">
    <source>
        <dbReference type="ARBA" id="ARBA00023306"/>
    </source>
</evidence>
<dbReference type="EMBL" id="LGRX02002530">
    <property type="protein sequence ID" value="KAK3284053.1"/>
    <property type="molecule type" value="Genomic_DNA"/>
</dbReference>
<dbReference type="PANTHER" id="PTHR22940">
    <property type="entry name" value="TIMEOUT/TIMELESS-2"/>
    <property type="match status" value="1"/>
</dbReference>
<name>A0AAE0GTT7_9CHLO</name>
<comment type="subcellular location">
    <subcellularLocation>
        <location evidence="1">Nucleus</location>
    </subcellularLocation>
</comment>
<comment type="caution">
    <text evidence="5">The sequence shown here is derived from an EMBL/GenBank/DDBJ whole genome shotgun (WGS) entry which is preliminary data.</text>
</comment>
<dbReference type="AlphaFoldDB" id="A0AAE0GTT7"/>
<keyword evidence="3" id="KW-0131">Cell cycle</keyword>
<reference evidence="5 6" key="1">
    <citation type="journal article" date="2015" name="Genome Biol. Evol.">
        <title>Comparative Genomics of a Bacterivorous Green Alga Reveals Evolutionary Causalities and Consequences of Phago-Mixotrophic Mode of Nutrition.</title>
        <authorList>
            <person name="Burns J.A."/>
            <person name="Paasch A."/>
            <person name="Narechania A."/>
            <person name="Kim E."/>
        </authorList>
    </citation>
    <scope>NUCLEOTIDE SEQUENCE [LARGE SCALE GENOMIC DNA]</scope>
    <source>
        <strain evidence="5 6">PLY_AMNH</strain>
    </source>
</reference>
<accession>A0AAE0GTT7</accession>
<dbReference type="PANTHER" id="PTHR22940:SF4">
    <property type="entry name" value="PROTEIN TIMELESS HOMOLOG"/>
    <property type="match status" value="1"/>
</dbReference>
<organism evidence="5 6">
    <name type="scientific">Cymbomonas tetramitiformis</name>
    <dbReference type="NCBI Taxonomy" id="36881"/>
    <lineage>
        <taxon>Eukaryota</taxon>
        <taxon>Viridiplantae</taxon>
        <taxon>Chlorophyta</taxon>
        <taxon>Pyramimonadophyceae</taxon>
        <taxon>Pyramimonadales</taxon>
        <taxon>Pyramimonadaceae</taxon>
        <taxon>Cymbomonas</taxon>
    </lineage>
</organism>
<dbReference type="GO" id="GO:0043111">
    <property type="term" value="P:replication fork arrest"/>
    <property type="evidence" value="ECO:0007669"/>
    <property type="project" value="TreeGrafter"/>
</dbReference>
<dbReference type="GO" id="GO:0031298">
    <property type="term" value="C:replication fork protection complex"/>
    <property type="evidence" value="ECO:0007669"/>
    <property type="project" value="TreeGrafter"/>
</dbReference>
<protein>
    <recommendedName>
        <fullName evidence="4">Timeless N-terminal domain-containing protein</fullName>
    </recommendedName>
</protein>
<sequence>MAIQLESIFDDVHLSSICGSLGSFQEDEKGDTVYVKDEECLEGLQDIMRYLRRDNPETREIFLQLGKWNLIKTDLLPIIRTYHGDFDLVMAATKLVVFLTLPLDPSSSNLAEQERLLQRSKAAFLEGETSAVIVSLVAEPLGRLEERGTLMESDVKLVQLIVTLFRNLICISDCTPTAASGNDHLTRLKDDLLKRFFDESVMEVLLLIAQDADRSFFVEDAPLLLEIFCEVRSSSASTLVPLSGPQPAQVVSTALTVEACFAEPDA</sequence>
<evidence type="ECO:0000313" key="5">
    <source>
        <dbReference type="EMBL" id="KAK3284053.1"/>
    </source>
</evidence>
<evidence type="ECO:0000313" key="6">
    <source>
        <dbReference type="Proteomes" id="UP001190700"/>
    </source>
</evidence>
<evidence type="ECO:0000259" key="4">
    <source>
        <dbReference type="Pfam" id="PF04821"/>
    </source>
</evidence>
<dbReference type="InterPro" id="IPR044998">
    <property type="entry name" value="Timeless"/>
</dbReference>
<feature type="non-terminal residue" evidence="5">
    <location>
        <position position="266"/>
    </location>
</feature>
<evidence type="ECO:0000256" key="1">
    <source>
        <dbReference type="ARBA" id="ARBA00004123"/>
    </source>
</evidence>
<proteinExistence type="predicted"/>
<dbReference type="GO" id="GO:0000076">
    <property type="term" value="P:DNA replication checkpoint signaling"/>
    <property type="evidence" value="ECO:0007669"/>
    <property type="project" value="TreeGrafter"/>
</dbReference>
<evidence type="ECO:0000256" key="2">
    <source>
        <dbReference type="ARBA" id="ARBA00023242"/>
    </source>
</evidence>
<feature type="domain" description="Timeless N-terminal" evidence="4">
    <location>
        <begin position="33"/>
        <end position="240"/>
    </location>
</feature>
<gene>
    <name evidence="5" type="ORF">CYMTET_8276</name>
</gene>
<dbReference type="Pfam" id="PF04821">
    <property type="entry name" value="TIMELESS"/>
    <property type="match status" value="1"/>
</dbReference>
<keyword evidence="6" id="KW-1185">Reference proteome</keyword>
<dbReference type="GO" id="GO:0006281">
    <property type="term" value="P:DNA repair"/>
    <property type="evidence" value="ECO:0007669"/>
    <property type="project" value="TreeGrafter"/>
</dbReference>